<keyword evidence="4" id="KW-1185">Reference proteome</keyword>
<dbReference type="SUPFAM" id="SSF52047">
    <property type="entry name" value="RNI-like"/>
    <property type="match status" value="1"/>
</dbReference>
<evidence type="ECO:0000256" key="1">
    <source>
        <dbReference type="SAM" id="MobiDB-lite"/>
    </source>
</evidence>
<dbReference type="EMBL" id="NCKU01001401">
    <property type="protein sequence ID" value="RWS12186.1"/>
    <property type="molecule type" value="Genomic_DNA"/>
</dbReference>
<proteinExistence type="predicted"/>
<evidence type="ECO:0000259" key="2">
    <source>
        <dbReference type="Pfam" id="PF00646"/>
    </source>
</evidence>
<dbReference type="Gene3D" id="3.80.10.10">
    <property type="entry name" value="Ribonuclease Inhibitor"/>
    <property type="match status" value="1"/>
</dbReference>
<comment type="caution">
    <text evidence="3">The sequence shown here is derived from an EMBL/GenBank/DDBJ whole genome shotgun (WGS) entry which is preliminary data.</text>
</comment>
<dbReference type="AlphaFoldDB" id="A0A3S3S957"/>
<name>A0A3S3S957_9ACAR</name>
<reference evidence="3 4" key="1">
    <citation type="journal article" date="2018" name="Gigascience">
        <title>Genomes of trombidid mites reveal novel predicted allergens and laterally-transferred genes associated with secondary metabolism.</title>
        <authorList>
            <person name="Dong X."/>
            <person name="Chaisiri K."/>
            <person name="Xia D."/>
            <person name="Armstrong S.D."/>
            <person name="Fang Y."/>
            <person name="Donnelly M.J."/>
            <person name="Kadowaki T."/>
            <person name="McGarry J.W."/>
            <person name="Darby A.C."/>
            <person name="Makepeace B.L."/>
        </authorList>
    </citation>
    <scope>NUCLEOTIDE SEQUENCE [LARGE SCALE GENOMIC DNA]</scope>
    <source>
        <strain evidence="3">UoL-WK</strain>
    </source>
</reference>
<gene>
    <name evidence="3" type="ORF">B4U79_17477</name>
</gene>
<dbReference type="InterPro" id="IPR032675">
    <property type="entry name" value="LRR_dom_sf"/>
</dbReference>
<sequence length="450" mass="51911">MSRLNERAISENQSNQCSKSDSLETSNAQSEESDLLSCLNDDLIAELFSYLNATDLLSLRLVSKAIKIKSERKLKSIKKRLKYGLIPEREKLNFLTRFYTNVNEIELTYCDELNLLETICILKQNLQQINYLRLDLYYKDNDLLQISKTFPDLKHLEVNFWESEYIKEENISLLLLGLSSLEAIKFSNYSNNNVFISGFGSQVIKAIASLHYIVDLTFTQMFISGNHFSSLMKAKGKHLKCLRIVYSEKLVDASLFLQEIFNNCAILNSLHCAFYDSTIVNLKSVNIPSLTDVYLSFGRLTLSMNFEKLESVENLTLCSTQSKDDEFARILSCFPNVKYICLRLGYSIDIYNITYKAVSNLKNLRKLKFMSYTEKDFFNVKEIVSAAQRCVDFNIDEVWGTLSDSKFTTLLEVFENLANERSNEVIKLRFKGKRTLPRSLPENLKLSFIN</sequence>
<evidence type="ECO:0000313" key="3">
    <source>
        <dbReference type="EMBL" id="RWS12186.1"/>
    </source>
</evidence>
<dbReference type="InterPro" id="IPR036047">
    <property type="entry name" value="F-box-like_dom_sf"/>
</dbReference>
<dbReference type="Proteomes" id="UP000285301">
    <property type="component" value="Unassembled WGS sequence"/>
</dbReference>
<feature type="compositionally biased region" description="Polar residues" evidence="1">
    <location>
        <begin position="10"/>
        <end position="24"/>
    </location>
</feature>
<dbReference type="InterPro" id="IPR001810">
    <property type="entry name" value="F-box_dom"/>
</dbReference>
<dbReference type="SUPFAM" id="SSF81383">
    <property type="entry name" value="F-box domain"/>
    <property type="match status" value="1"/>
</dbReference>
<dbReference type="Pfam" id="PF00646">
    <property type="entry name" value="F-box"/>
    <property type="match status" value="1"/>
</dbReference>
<dbReference type="CDD" id="cd09917">
    <property type="entry name" value="F-box_SF"/>
    <property type="match status" value="1"/>
</dbReference>
<evidence type="ECO:0000313" key="4">
    <source>
        <dbReference type="Proteomes" id="UP000285301"/>
    </source>
</evidence>
<feature type="region of interest" description="Disordered" evidence="1">
    <location>
        <begin position="1"/>
        <end position="24"/>
    </location>
</feature>
<accession>A0A3S3S957</accession>
<feature type="domain" description="F-box" evidence="2">
    <location>
        <begin position="36"/>
        <end position="67"/>
    </location>
</feature>
<protein>
    <recommendedName>
        <fullName evidence="2">F-box domain-containing protein</fullName>
    </recommendedName>
</protein>
<dbReference type="OrthoDB" id="3219396at2759"/>
<organism evidence="3 4">
    <name type="scientific">Dinothrombium tinctorium</name>
    <dbReference type="NCBI Taxonomy" id="1965070"/>
    <lineage>
        <taxon>Eukaryota</taxon>
        <taxon>Metazoa</taxon>
        <taxon>Ecdysozoa</taxon>
        <taxon>Arthropoda</taxon>
        <taxon>Chelicerata</taxon>
        <taxon>Arachnida</taxon>
        <taxon>Acari</taxon>
        <taxon>Acariformes</taxon>
        <taxon>Trombidiformes</taxon>
        <taxon>Prostigmata</taxon>
        <taxon>Anystina</taxon>
        <taxon>Parasitengona</taxon>
        <taxon>Trombidioidea</taxon>
        <taxon>Trombidiidae</taxon>
        <taxon>Dinothrombium</taxon>
    </lineage>
</organism>